<evidence type="ECO:0000256" key="2">
    <source>
        <dbReference type="SAM" id="Phobius"/>
    </source>
</evidence>
<dbReference type="RefSeq" id="XP_005818494.1">
    <property type="nucleotide sequence ID" value="XM_005818437.1"/>
</dbReference>
<dbReference type="KEGG" id="gtt:GUITHDRAFT_166868"/>
<dbReference type="EMBL" id="JH993268">
    <property type="protein sequence ID" value="EKX31514.1"/>
    <property type="molecule type" value="Genomic_DNA"/>
</dbReference>
<dbReference type="AlphaFoldDB" id="L1I6K4"/>
<dbReference type="EnsemblProtists" id="EKX31514">
    <property type="protein sequence ID" value="EKX31514"/>
    <property type="gene ID" value="GUITHDRAFT_166868"/>
</dbReference>
<feature type="compositionally biased region" description="Basic and acidic residues" evidence="1">
    <location>
        <begin position="8"/>
        <end position="26"/>
    </location>
</feature>
<reference evidence="5" key="2">
    <citation type="submission" date="2012-11" db="EMBL/GenBank/DDBJ databases">
        <authorList>
            <person name="Kuo A."/>
            <person name="Curtis B.A."/>
            <person name="Tanifuji G."/>
            <person name="Burki F."/>
            <person name="Gruber A."/>
            <person name="Irimia M."/>
            <person name="Maruyama S."/>
            <person name="Arias M.C."/>
            <person name="Ball S.G."/>
            <person name="Gile G.H."/>
            <person name="Hirakawa Y."/>
            <person name="Hopkins J.F."/>
            <person name="Rensing S.A."/>
            <person name="Schmutz J."/>
            <person name="Symeonidi A."/>
            <person name="Elias M."/>
            <person name="Eveleigh R.J."/>
            <person name="Herman E.K."/>
            <person name="Klute M.J."/>
            <person name="Nakayama T."/>
            <person name="Obornik M."/>
            <person name="Reyes-Prieto A."/>
            <person name="Armbrust E.V."/>
            <person name="Aves S.J."/>
            <person name="Beiko R.G."/>
            <person name="Coutinho P."/>
            <person name="Dacks J.B."/>
            <person name="Durnford D.G."/>
            <person name="Fast N.M."/>
            <person name="Green B.R."/>
            <person name="Grisdale C."/>
            <person name="Hempe F."/>
            <person name="Henrissat B."/>
            <person name="Hoppner M.P."/>
            <person name="Ishida K.-I."/>
            <person name="Kim E."/>
            <person name="Koreny L."/>
            <person name="Kroth P.G."/>
            <person name="Liu Y."/>
            <person name="Malik S.-B."/>
            <person name="Maier U.G."/>
            <person name="McRose D."/>
            <person name="Mock T."/>
            <person name="Neilson J.A."/>
            <person name="Onodera N.T."/>
            <person name="Poole A.M."/>
            <person name="Pritham E.J."/>
            <person name="Richards T.A."/>
            <person name="Rocap G."/>
            <person name="Roy S.W."/>
            <person name="Sarai C."/>
            <person name="Schaack S."/>
            <person name="Shirato S."/>
            <person name="Slamovits C.H."/>
            <person name="Spencer D.F."/>
            <person name="Suzuki S."/>
            <person name="Worden A.Z."/>
            <person name="Zauner S."/>
            <person name="Barry K."/>
            <person name="Bell C."/>
            <person name="Bharti A.K."/>
            <person name="Crow J.A."/>
            <person name="Grimwood J."/>
            <person name="Kramer R."/>
            <person name="Lindquist E."/>
            <person name="Lucas S."/>
            <person name="Salamov A."/>
            <person name="McFadden G.I."/>
            <person name="Lane C.E."/>
            <person name="Keeling P.J."/>
            <person name="Gray M.W."/>
            <person name="Grigoriev I.V."/>
            <person name="Archibald J.M."/>
        </authorList>
    </citation>
    <scope>NUCLEOTIDE SEQUENCE</scope>
    <source>
        <strain evidence="5">CCMP2712</strain>
    </source>
</reference>
<name>L1I6K4_GUITC</name>
<sequence>MSSVAGTDPHRSTSGEVTDGGHDVSSTRHECNGVASCYSYVSRACRGVVDLICSSPRKVVNVDARECICSLVDVTRRQGRTAAGAGLVGLAVGSFCCAAAATKMRVEPVWLPILFRVFLAMLAVGGFVRLFARRYVSPTRWHRMRIFLAYFVALTMSSVAATIATVIAVITAIRMYLKAAVDYGVGSEQRRWFSTIIGLSVDVLELGALMLQMILMTQRFFDLCNGNLKKQEEEE</sequence>
<dbReference type="HOGENOM" id="CLU_1182090_0_0_1"/>
<feature type="transmembrane region" description="Helical" evidence="2">
    <location>
        <begin position="82"/>
        <end position="101"/>
    </location>
</feature>
<reference evidence="4" key="3">
    <citation type="submission" date="2015-06" db="UniProtKB">
        <authorList>
            <consortium name="EnsemblProtists"/>
        </authorList>
    </citation>
    <scope>IDENTIFICATION</scope>
</reference>
<accession>L1I6K4</accession>
<evidence type="ECO:0000256" key="1">
    <source>
        <dbReference type="SAM" id="MobiDB-lite"/>
    </source>
</evidence>
<proteinExistence type="predicted"/>
<gene>
    <name evidence="3" type="ORF">GUITHDRAFT_166868</name>
</gene>
<dbReference type="PaxDb" id="55529-EKX31514"/>
<feature type="region of interest" description="Disordered" evidence="1">
    <location>
        <begin position="1"/>
        <end position="26"/>
    </location>
</feature>
<dbReference type="GeneID" id="17288240"/>
<keyword evidence="2" id="KW-0812">Transmembrane</keyword>
<reference evidence="3 5" key="1">
    <citation type="journal article" date="2012" name="Nature">
        <title>Algal genomes reveal evolutionary mosaicism and the fate of nucleomorphs.</title>
        <authorList>
            <consortium name="DOE Joint Genome Institute"/>
            <person name="Curtis B.A."/>
            <person name="Tanifuji G."/>
            <person name="Burki F."/>
            <person name="Gruber A."/>
            <person name="Irimia M."/>
            <person name="Maruyama S."/>
            <person name="Arias M.C."/>
            <person name="Ball S.G."/>
            <person name="Gile G.H."/>
            <person name="Hirakawa Y."/>
            <person name="Hopkins J.F."/>
            <person name="Kuo A."/>
            <person name="Rensing S.A."/>
            <person name="Schmutz J."/>
            <person name="Symeonidi A."/>
            <person name="Elias M."/>
            <person name="Eveleigh R.J."/>
            <person name="Herman E.K."/>
            <person name="Klute M.J."/>
            <person name="Nakayama T."/>
            <person name="Obornik M."/>
            <person name="Reyes-Prieto A."/>
            <person name="Armbrust E.V."/>
            <person name="Aves S.J."/>
            <person name="Beiko R.G."/>
            <person name="Coutinho P."/>
            <person name="Dacks J.B."/>
            <person name="Durnford D.G."/>
            <person name="Fast N.M."/>
            <person name="Green B.R."/>
            <person name="Grisdale C.J."/>
            <person name="Hempel F."/>
            <person name="Henrissat B."/>
            <person name="Hoppner M.P."/>
            <person name="Ishida K."/>
            <person name="Kim E."/>
            <person name="Koreny L."/>
            <person name="Kroth P.G."/>
            <person name="Liu Y."/>
            <person name="Malik S.B."/>
            <person name="Maier U.G."/>
            <person name="McRose D."/>
            <person name="Mock T."/>
            <person name="Neilson J.A."/>
            <person name="Onodera N.T."/>
            <person name="Poole A.M."/>
            <person name="Pritham E.J."/>
            <person name="Richards T.A."/>
            <person name="Rocap G."/>
            <person name="Roy S.W."/>
            <person name="Sarai C."/>
            <person name="Schaack S."/>
            <person name="Shirato S."/>
            <person name="Slamovits C.H."/>
            <person name="Spencer D.F."/>
            <person name="Suzuki S."/>
            <person name="Worden A.Z."/>
            <person name="Zauner S."/>
            <person name="Barry K."/>
            <person name="Bell C."/>
            <person name="Bharti A.K."/>
            <person name="Crow J.A."/>
            <person name="Grimwood J."/>
            <person name="Kramer R."/>
            <person name="Lindquist E."/>
            <person name="Lucas S."/>
            <person name="Salamov A."/>
            <person name="McFadden G.I."/>
            <person name="Lane C.E."/>
            <person name="Keeling P.J."/>
            <person name="Gray M.W."/>
            <person name="Grigoriev I.V."/>
            <person name="Archibald J.M."/>
        </authorList>
    </citation>
    <scope>NUCLEOTIDE SEQUENCE</scope>
    <source>
        <strain evidence="3 5">CCMP2712</strain>
    </source>
</reference>
<evidence type="ECO:0000313" key="4">
    <source>
        <dbReference type="EnsemblProtists" id="EKX31514"/>
    </source>
</evidence>
<dbReference type="Proteomes" id="UP000011087">
    <property type="component" value="Unassembled WGS sequence"/>
</dbReference>
<keyword evidence="2" id="KW-1133">Transmembrane helix</keyword>
<feature type="transmembrane region" description="Helical" evidence="2">
    <location>
        <begin position="192"/>
        <end position="211"/>
    </location>
</feature>
<evidence type="ECO:0000313" key="3">
    <source>
        <dbReference type="EMBL" id="EKX31514.1"/>
    </source>
</evidence>
<organism evidence="3">
    <name type="scientific">Guillardia theta (strain CCMP2712)</name>
    <name type="common">Cryptophyte</name>
    <dbReference type="NCBI Taxonomy" id="905079"/>
    <lineage>
        <taxon>Eukaryota</taxon>
        <taxon>Cryptophyceae</taxon>
        <taxon>Pyrenomonadales</taxon>
        <taxon>Geminigeraceae</taxon>
        <taxon>Guillardia</taxon>
    </lineage>
</organism>
<feature type="transmembrane region" description="Helical" evidence="2">
    <location>
        <begin position="144"/>
        <end position="172"/>
    </location>
</feature>
<protein>
    <submittedName>
        <fullName evidence="3 4">Uncharacterized protein</fullName>
    </submittedName>
</protein>
<evidence type="ECO:0000313" key="5">
    <source>
        <dbReference type="Proteomes" id="UP000011087"/>
    </source>
</evidence>
<feature type="transmembrane region" description="Helical" evidence="2">
    <location>
        <begin position="113"/>
        <end position="132"/>
    </location>
</feature>
<keyword evidence="5" id="KW-1185">Reference proteome</keyword>
<keyword evidence="2" id="KW-0472">Membrane</keyword>